<sequence>MPNAQRWQIRHSFLGVLSEAGRRRCSLVSCLRSGRVVLRMRVSLPSSDIQTYRLHSSDVSEDLRRDYEISWWKTCREGGDAAQDHLAQGGEVLVLARDKQLRSGLHYACGRGDVAVVEAMISCGAEIDALDQDGYTPLHIAAGYLHEQVISVLMKSGADPSLEDNSGRSALTLVETLLQNTPATTSLFSKRLAMEAVSSTLRSYMFEEIVPLSIIQKRPVASRDQFLVSWFDGFEPIWVDDVDVADDLINEFNLGIERASASELITIEGSVRAYPDTVLVKWSDHDLLNWRNVGTLGA</sequence>
<dbReference type="PROSITE" id="PS50088">
    <property type="entry name" value="ANK_REPEAT"/>
    <property type="match status" value="2"/>
</dbReference>
<dbReference type="EMBL" id="HBDX01006014">
    <property type="protein sequence ID" value="CAD8224446.1"/>
    <property type="molecule type" value="Transcribed_RNA"/>
</dbReference>
<accession>A0A7R9XSE1</accession>
<dbReference type="PROSITE" id="PS50297">
    <property type="entry name" value="ANK_REP_REGION"/>
    <property type="match status" value="2"/>
</dbReference>
<dbReference type="Gene3D" id="2.40.50.40">
    <property type="match status" value="1"/>
</dbReference>
<reference evidence="4" key="1">
    <citation type="submission" date="2021-01" db="EMBL/GenBank/DDBJ databases">
        <authorList>
            <person name="Corre E."/>
            <person name="Pelletier E."/>
            <person name="Niang G."/>
            <person name="Scheremetjew M."/>
            <person name="Finn R."/>
            <person name="Kale V."/>
            <person name="Holt S."/>
            <person name="Cochrane G."/>
            <person name="Meng A."/>
            <person name="Brown T."/>
            <person name="Cohen L."/>
        </authorList>
    </citation>
    <scope>NUCLEOTIDE SEQUENCE</scope>
    <source>
        <strain evidence="4">Clade-A-BCC118000</strain>
    </source>
</reference>
<keyword evidence="2 3" id="KW-0040">ANK repeat</keyword>
<evidence type="ECO:0000256" key="2">
    <source>
        <dbReference type="ARBA" id="ARBA00023043"/>
    </source>
</evidence>
<dbReference type="InterPro" id="IPR002110">
    <property type="entry name" value="Ankyrin_rpt"/>
</dbReference>
<feature type="repeat" description="ANK" evidence="3">
    <location>
        <begin position="133"/>
        <end position="165"/>
    </location>
</feature>
<proteinExistence type="predicted"/>
<dbReference type="Gene3D" id="1.25.40.20">
    <property type="entry name" value="Ankyrin repeat-containing domain"/>
    <property type="match status" value="1"/>
</dbReference>
<dbReference type="InterPro" id="IPR036770">
    <property type="entry name" value="Ankyrin_rpt-contain_sf"/>
</dbReference>
<gene>
    <name evidence="4" type="ORF">OLUC0939_LOCUS5172</name>
</gene>
<dbReference type="AlphaFoldDB" id="A0A7R9XSE1"/>
<name>A0A7R9XSE1_9CHLO</name>
<organism evidence="4">
    <name type="scientific">Ostreococcus sp. 'lucimarinus'</name>
    <dbReference type="NCBI Taxonomy" id="242159"/>
    <lineage>
        <taxon>Eukaryota</taxon>
        <taxon>Viridiplantae</taxon>
        <taxon>Chlorophyta</taxon>
        <taxon>Mamiellophyceae</taxon>
        <taxon>Mamiellales</taxon>
        <taxon>Bathycoccaceae</taxon>
        <taxon>Ostreococcus</taxon>
    </lineage>
</organism>
<dbReference type="SUPFAM" id="SSF48403">
    <property type="entry name" value="Ankyrin repeat"/>
    <property type="match status" value="1"/>
</dbReference>
<evidence type="ECO:0000313" key="4">
    <source>
        <dbReference type="EMBL" id="CAD8224446.1"/>
    </source>
</evidence>
<feature type="repeat" description="ANK" evidence="3">
    <location>
        <begin position="100"/>
        <end position="132"/>
    </location>
</feature>
<keyword evidence="1" id="KW-0677">Repeat</keyword>
<dbReference type="SMART" id="SM00248">
    <property type="entry name" value="ANK"/>
    <property type="match status" value="2"/>
</dbReference>
<evidence type="ECO:0000256" key="1">
    <source>
        <dbReference type="ARBA" id="ARBA00022737"/>
    </source>
</evidence>
<evidence type="ECO:0000256" key="3">
    <source>
        <dbReference type="PROSITE-ProRule" id="PRU00023"/>
    </source>
</evidence>
<dbReference type="PANTHER" id="PTHR24171">
    <property type="entry name" value="ANKYRIN REPEAT DOMAIN-CONTAINING PROTEIN 39-RELATED"/>
    <property type="match status" value="1"/>
</dbReference>
<protein>
    <submittedName>
        <fullName evidence="4">Uncharacterized protein</fullName>
    </submittedName>
</protein>
<dbReference type="Pfam" id="PF12796">
    <property type="entry name" value="Ank_2"/>
    <property type="match status" value="1"/>
</dbReference>